<feature type="compositionally biased region" description="Low complexity" evidence="1">
    <location>
        <begin position="26"/>
        <end position="39"/>
    </location>
</feature>
<dbReference type="PROSITE" id="PS51257">
    <property type="entry name" value="PROKAR_LIPOPROTEIN"/>
    <property type="match status" value="1"/>
</dbReference>
<feature type="region of interest" description="Disordered" evidence="1">
    <location>
        <begin position="21"/>
        <end position="47"/>
    </location>
</feature>
<organism evidence="3 4">
    <name type="scientific">Amycolatopsis thailandensis</name>
    <dbReference type="NCBI Taxonomy" id="589330"/>
    <lineage>
        <taxon>Bacteria</taxon>
        <taxon>Bacillati</taxon>
        <taxon>Actinomycetota</taxon>
        <taxon>Actinomycetes</taxon>
        <taxon>Pseudonocardiales</taxon>
        <taxon>Pseudonocardiaceae</taxon>
        <taxon>Amycolatopsis</taxon>
    </lineage>
</organism>
<comment type="caution">
    <text evidence="3">The sequence shown here is derived from an EMBL/GenBank/DDBJ whole genome shotgun (WGS) entry which is preliminary data.</text>
</comment>
<evidence type="ECO:0000256" key="1">
    <source>
        <dbReference type="SAM" id="MobiDB-lite"/>
    </source>
</evidence>
<keyword evidence="2" id="KW-0732">Signal</keyword>
<evidence type="ECO:0000313" key="4">
    <source>
        <dbReference type="Proteomes" id="UP000215223"/>
    </source>
</evidence>
<dbReference type="OrthoDB" id="3678908at2"/>
<reference evidence="3 4" key="1">
    <citation type="submission" date="2017-07" db="EMBL/GenBank/DDBJ databases">
        <title>Amycolatopsis thailandensis Genome sequencing and assembly.</title>
        <authorList>
            <person name="Kaur N."/>
            <person name="Mayilraj S."/>
        </authorList>
    </citation>
    <scope>NUCLEOTIDE SEQUENCE [LARGE SCALE GENOMIC DNA]</scope>
    <source>
        <strain evidence="3 4">JCM 16380</strain>
    </source>
</reference>
<dbReference type="Pfam" id="PF12079">
    <property type="entry name" value="DUF3558"/>
    <property type="match status" value="1"/>
</dbReference>
<evidence type="ECO:0000256" key="2">
    <source>
        <dbReference type="SAM" id="SignalP"/>
    </source>
</evidence>
<evidence type="ECO:0008006" key="5">
    <source>
        <dbReference type="Google" id="ProtNLM"/>
    </source>
</evidence>
<dbReference type="Proteomes" id="UP000215223">
    <property type="component" value="Unassembled WGS sequence"/>
</dbReference>
<protein>
    <recommendedName>
        <fullName evidence="5">DUF3558 domain-containing protein</fullName>
    </recommendedName>
</protein>
<dbReference type="RefSeq" id="WP_093938071.1">
    <property type="nucleotide sequence ID" value="NZ_NMQT01000131.1"/>
</dbReference>
<feature type="chain" id="PRO_5038903359" description="DUF3558 domain-containing protein" evidence="2">
    <location>
        <begin position="25"/>
        <end position="205"/>
    </location>
</feature>
<dbReference type="InterPro" id="IPR024520">
    <property type="entry name" value="DUF3558"/>
</dbReference>
<evidence type="ECO:0000313" key="3">
    <source>
        <dbReference type="EMBL" id="OXM47835.1"/>
    </source>
</evidence>
<keyword evidence="4" id="KW-1185">Reference proteome</keyword>
<proteinExistence type="predicted"/>
<sequence>MRRIILVLSAATLALCACSPSTNGTPQPSSGGANPNPSSTAGQVTTTDVPKVSTPIDLTQVKQTPCNALTEKQAAEILGPTVEAKPRDGAAGPACTWSVPSTTRPLVSVVFGRSPDGGTGSVYQAKGVTYELVEPLAPVDGYPLTAYGRKDERSTGKCAVALGTSDTETVGIALEQSETNIGKKDPCDVAREAAIRVLATIRGGN</sequence>
<gene>
    <name evidence="3" type="ORF">CFP71_34130</name>
</gene>
<dbReference type="AlphaFoldDB" id="A0A229RMM5"/>
<feature type="signal peptide" evidence="2">
    <location>
        <begin position="1"/>
        <end position="24"/>
    </location>
</feature>
<dbReference type="EMBL" id="NMQT01000131">
    <property type="protein sequence ID" value="OXM47835.1"/>
    <property type="molecule type" value="Genomic_DNA"/>
</dbReference>
<name>A0A229RMM5_9PSEU</name>
<accession>A0A229RMM5</accession>